<keyword evidence="7 10" id="KW-0143">Chaperone</keyword>
<name>A0A0J0XT12_9TREE</name>
<dbReference type="InterPro" id="IPR017998">
    <property type="entry name" value="Chaperone_TCP-1"/>
</dbReference>
<dbReference type="STRING" id="879819.A0A0J0XT12"/>
<dbReference type="Gene3D" id="1.10.560.10">
    <property type="entry name" value="GroEL-like equatorial domain"/>
    <property type="match status" value="1"/>
</dbReference>
<evidence type="ECO:0000256" key="10">
    <source>
        <dbReference type="RuleBase" id="RU004187"/>
    </source>
</evidence>
<dbReference type="RefSeq" id="XP_018280719.1">
    <property type="nucleotide sequence ID" value="XM_018422482.1"/>
</dbReference>
<evidence type="ECO:0000256" key="3">
    <source>
        <dbReference type="ARBA" id="ARBA00011531"/>
    </source>
</evidence>
<proteinExistence type="inferred from homology"/>
<evidence type="ECO:0000256" key="9">
    <source>
        <dbReference type="ARBA" id="ARBA00033325"/>
    </source>
</evidence>
<dbReference type="GO" id="GO:0016887">
    <property type="term" value="F:ATP hydrolysis activity"/>
    <property type="evidence" value="ECO:0007669"/>
    <property type="project" value="InterPro"/>
</dbReference>
<dbReference type="PROSITE" id="PS00995">
    <property type="entry name" value="TCP1_3"/>
    <property type="match status" value="1"/>
</dbReference>
<dbReference type="AlphaFoldDB" id="A0A0J0XT12"/>
<evidence type="ECO:0000256" key="5">
    <source>
        <dbReference type="ARBA" id="ARBA00022741"/>
    </source>
</evidence>
<dbReference type="SUPFAM" id="SSF54849">
    <property type="entry name" value="GroEL-intermediate domain like"/>
    <property type="match status" value="1"/>
</dbReference>
<dbReference type="GO" id="GO:0005524">
    <property type="term" value="F:ATP binding"/>
    <property type="evidence" value="ECO:0007669"/>
    <property type="project" value="UniProtKB-KW"/>
</dbReference>
<dbReference type="GO" id="GO:0051082">
    <property type="term" value="F:unfolded protein binding"/>
    <property type="evidence" value="ECO:0007669"/>
    <property type="project" value="InterPro"/>
</dbReference>
<dbReference type="OrthoDB" id="10248520at2759"/>
<gene>
    <name evidence="11" type="ORF">CC85DRAFT_283744</name>
</gene>
<keyword evidence="12" id="KW-1185">Reference proteome</keyword>
<dbReference type="SUPFAM" id="SSF52029">
    <property type="entry name" value="GroEL apical domain-like"/>
    <property type="match status" value="1"/>
</dbReference>
<dbReference type="InterPro" id="IPR012718">
    <property type="entry name" value="Chap_CCT_epsi"/>
</dbReference>
<dbReference type="PANTHER" id="PTHR11353">
    <property type="entry name" value="CHAPERONIN"/>
    <property type="match status" value="1"/>
</dbReference>
<reference evidence="11 12" key="1">
    <citation type="submission" date="2015-03" db="EMBL/GenBank/DDBJ databases">
        <title>Genomics and transcriptomics of the oil-accumulating basidiomycete yeast T. oleaginosus allow insights into substrate utilization and the diverse evolutionary trajectories of mating systems in fungi.</title>
        <authorList>
            <consortium name="DOE Joint Genome Institute"/>
            <person name="Kourist R."/>
            <person name="Kracht O."/>
            <person name="Bracharz F."/>
            <person name="Lipzen A."/>
            <person name="Nolan M."/>
            <person name="Ohm R."/>
            <person name="Grigoriev I."/>
            <person name="Sun S."/>
            <person name="Heitman J."/>
            <person name="Bruck T."/>
            <person name="Nowrousian M."/>
        </authorList>
    </citation>
    <scope>NUCLEOTIDE SEQUENCE [LARGE SCALE GENOMIC DNA]</scope>
    <source>
        <strain evidence="11 12">IBC0246</strain>
    </source>
</reference>
<dbReference type="InterPro" id="IPR054827">
    <property type="entry name" value="thermosome_alpha"/>
</dbReference>
<dbReference type="GeneID" id="28983085"/>
<dbReference type="PROSITE" id="PS00750">
    <property type="entry name" value="TCP1_1"/>
    <property type="match status" value="1"/>
</dbReference>
<dbReference type="InterPro" id="IPR002194">
    <property type="entry name" value="Chaperonin_TCP-1_CS"/>
</dbReference>
<evidence type="ECO:0000313" key="12">
    <source>
        <dbReference type="Proteomes" id="UP000053611"/>
    </source>
</evidence>
<evidence type="ECO:0000256" key="6">
    <source>
        <dbReference type="ARBA" id="ARBA00022840"/>
    </source>
</evidence>
<dbReference type="InterPro" id="IPR053374">
    <property type="entry name" value="TCP-1_chaperonin"/>
</dbReference>
<sequence>MSVDQLNQINPGQAVYAQDENGRPFIIVREQGRKVRTHGLEAIRSHILAARSVTNIIKTSLGPRGLDKILISPDGDITVTNDGATILSLMEVEHQIAKLLVEVSKSQDDEIGDGTTGVVVLAGALLSSALSLIDRGIHPIRIADGYEKACEIAVAELDRVAETIEFSKDDTSNLLKTAKTSLGSKIVSMAHDKFAQIAVDAVLSVADLKRRDVDFELIKVDGKVGGSLEDTALVHGVVIDKDMSHPQMPTVVRDAKLAILTCPFEPPRPKTKHKLDIESVEEYKKLREYEKEKFMEMIRRVKDTGANLVICQWGFDDEANHLLMQNDLPAVRWVGGPEIELIAIATNGRIVPRFEDLSAEKLGHAGLVRELSFGTTKEKMLVIEECANSRAVTVFVRGSNKMIIDEAKRALHDAICVVRNLVRDNRVVYGGGAAEICASIAVSKKADEIPTIEQYAMRAFAQALDAVPLALAENSGLSPIDTLADVKSRQVTETNPRLGIDCMGKGENDMKKQFVYDPLISKRQQLLLATQVVRMILRVDDVITSVDDVTE</sequence>
<evidence type="ECO:0000256" key="7">
    <source>
        <dbReference type="ARBA" id="ARBA00023186"/>
    </source>
</evidence>
<dbReference type="FunFam" id="3.50.7.10:FF:000003">
    <property type="entry name" value="T-complex protein 1 subunit epsilon"/>
    <property type="match status" value="1"/>
</dbReference>
<dbReference type="SUPFAM" id="SSF48592">
    <property type="entry name" value="GroEL equatorial domain-like"/>
    <property type="match status" value="1"/>
</dbReference>
<dbReference type="NCBIfam" id="NF041083">
    <property type="entry name" value="thermosome_beta"/>
    <property type="match status" value="1"/>
</dbReference>
<dbReference type="EMBL" id="KQ087188">
    <property type="protein sequence ID" value="KLT44228.1"/>
    <property type="molecule type" value="Genomic_DNA"/>
</dbReference>
<dbReference type="InterPro" id="IPR002423">
    <property type="entry name" value="Cpn60/GroEL/TCP-1"/>
</dbReference>
<organism evidence="11 12">
    <name type="scientific">Cutaneotrichosporon oleaginosum</name>
    <dbReference type="NCBI Taxonomy" id="879819"/>
    <lineage>
        <taxon>Eukaryota</taxon>
        <taxon>Fungi</taxon>
        <taxon>Dikarya</taxon>
        <taxon>Basidiomycota</taxon>
        <taxon>Agaricomycotina</taxon>
        <taxon>Tremellomycetes</taxon>
        <taxon>Trichosporonales</taxon>
        <taxon>Trichosporonaceae</taxon>
        <taxon>Cutaneotrichosporon</taxon>
    </lineage>
</organism>
<comment type="subcellular location">
    <subcellularLocation>
        <location evidence="1">Cytoplasm</location>
    </subcellularLocation>
</comment>
<dbReference type="InterPro" id="IPR027410">
    <property type="entry name" value="TCP-1-like_intermed_sf"/>
</dbReference>
<dbReference type="InterPro" id="IPR027409">
    <property type="entry name" value="GroEL-like_apical_dom_sf"/>
</dbReference>
<dbReference type="FunFam" id="1.10.560.10:FF:000049">
    <property type="entry name" value="T-complex protein 1 subunitTheta, putative"/>
    <property type="match status" value="1"/>
</dbReference>
<keyword evidence="6 10" id="KW-0067">ATP-binding</keyword>
<dbReference type="Proteomes" id="UP000053611">
    <property type="component" value="Unassembled WGS sequence"/>
</dbReference>
<dbReference type="NCBIfam" id="TIGR02343">
    <property type="entry name" value="chap_CCT_epsi"/>
    <property type="match status" value="1"/>
</dbReference>
<comment type="subunit">
    <text evidence="3">Heterooligomeric complex of about 850 to 900 kDa that forms two stacked rings, 12 to 16 nm in diameter.</text>
</comment>
<dbReference type="NCBIfam" id="NF041082">
    <property type="entry name" value="thermosome_alpha"/>
    <property type="match status" value="1"/>
</dbReference>
<evidence type="ECO:0000256" key="2">
    <source>
        <dbReference type="ARBA" id="ARBA00008020"/>
    </source>
</evidence>
<accession>A0A0J0XT12</accession>
<evidence type="ECO:0000256" key="4">
    <source>
        <dbReference type="ARBA" id="ARBA00022490"/>
    </source>
</evidence>
<dbReference type="InterPro" id="IPR027413">
    <property type="entry name" value="GROEL-like_equatorial_sf"/>
</dbReference>
<dbReference type="PRINTS" id="PR00304">
    <property type="entry name" value="TCOMPLEXTCP1"/>
</dbReference>
<dbReference type="CDD" id="cd03339">
    <property type="entry name" value="TCP1_epsilon"/>
    <property type="match status" value="1"/>
</dbReference>
<keyword evidence="5 10" id="KW-0547">Nucleotide-binding</keyword>
<keyword evidence="4" id="KW-0963">Cytoplasm</keyword>
<dbReference type="Pfam" id="PF00118">
    <property type="entry name" value="Cpn60_TCP1"/>
    <property type="match status" value="1"/>
</dbReference>
<dbReference type="GO" id="GO:0140662">
    <property type="term" value="F:ATP-dependent protein folding chaperone"/>
    <property type="evidence" value="ECO:0007669"/>
    <property type="project" value="InterPro"/>
</dbReference>
<dbReference type="PROSITE" id="PS00751">
    <property type="entry name" value="TCP1_2"/>
    <property type="match status" value="1"/>
</dbReference>
<dbReference type="GO" id="GO:0005832">
    <property type="term" value="C:chaperonin-containing T-complex"/>
    <property type="evidence" value="ECO:0007669"/>
    <property type="project" value="UniProtKB-ARBA"/>
</dbReference>
<evidence type="ECO:0000313" key="11">
    <source>
        <dbReference type="EMBL" id="KLT44228.1"/>
    </source>
</evidence>
<evidence type="ECO:0000256" key="8">
    <source>
        <dbReference type="ARBA" id="ARBA00024086"/>
    </source>
</evidence>
<dbReference type="Gene3D" id="3.30.260.10">
    <property type="entry name" value="TCP-1-like chaperonin intermediate domain"/>
    <property type="match status" value="1"/>
</dbReference>
<comment type="similarity">
    <text evidence="2 10">Belongs to the TCP-1 chaperonin family.</text>
</comment>
<protein>
    <recommendedName>
        <fullName evidence="8">T-complex protein 1 subunit epsilon</fullName>
    </recommendedName>
    <alternativeName>
        <fullName evidence="9">CCT-epsilon</fullName>
    </alternativeName>
</protein>
<evidence type="ECO:0000256" key="1">
    <source>
        <dbReference type="ARBA" id="ARBA00004496"/>
    </source>
</evidence>
<dbReference type="Gene3D" id="3.50.7.10">
    <property type="entry name" value="GroEL"/>
    <property type="match status" value="1"/>
</dbReference>